<keyword evidence="2 8" id="KW-0547">Nucleotide-binding</keyword>
<dbReference type="Pfam" id="PF05879">
    <property type="entry name" value="RHD3_GTPase"/>
    <property type="match status" value="1"/>
</dbReference>
<comment type="similarity">
    <text evidence="8">Belongs to the TRAFAC class dynamin-like GTPase superfamily. GB1/RHD3 GTPase family. RHD3 subfamily.</text>
</comment>
<evidence type="ECO:0000256" key="2">
    <source>
        <dbReference type="ARBA" id="ARBA00022741"/>
    </source>
</evidence>
<dbReference type="GO" id="GO:0016320">
    <property type="term" value="P:endoplasmic reticulum membrane fusion"/>
    <property type="evidence" value="ECO:0007669"/>
    <property type="project" value="TreeGrafter"/>
</dbReference>
<comment type="caution">
    <text evidence="12">The sequence shown here is derived from an EMBL/GenBank/DDBJ whole genome shotgun (WGS) entry which is preliminary data.</text>
</comment>
<dbReference type="Proteomes" id="UP001314263">
    <property type="component" value="Unassembled WGS sequence"/>
</dbReference>
<dbReference type="PROSITE" id="PS51715">
    <property type="entry name" value="G_GB1_RHD3"/>
    <property type="match status" value="1"/>
</dbReference>
<dbReference type="AlphaFoldDB" id="A0AAV1HW30"/>
<sequence>MAQSHILQVVNGDGEFDETRVSEFLASHSINDVGVGYQVVAITGPQSSGKSTLMNAVFGTTFEEMDAISGRRQTTKGIWMAMGPKIQEPRTLLLDLEGSDGRERGEDDNSFERQSSLFALAVADVLLVNMWAKDVGREAGAGKPLLKTIFQVNLKLFTPAPNRRRTVLLFVFRDRTRTPLARLIETWEEDLRSMWASITKPPNYEGCDITDFFEMVYSSLPNFEEREEDFRAESVLLRRRFTDENEDTLVRVSRDKLPGDALALSLQKVWEVIRDQKDLNLPAHKVMVANIRCAEIMEDQLRSLEEDQAWMGLRQDSEAGLVPNFGSRAGALLDSCITGYEQEARYFEDSVRHTKQSELAERAQQLLHSAYTQQLGHLRQNTMRHLNADMVGRDPQQSFSAAAARSRANALSAFQEGVQGLAVKGTTWDVRQPVSDIAVEIDAHINKLRAQKLSEVEKEAQKGLASAVGGSAGSLLDSCPPDLWPRLRRLLAASVSKACKRAGMDFEGYDVPEHDTCALFERLDAFARAKVEAAAREAANTALPRMKDRFNDVFSKDETGMLRSWGPRANIPAVNQKAREAASQLLAQLAVLRTDSKQDNGASVVDTAVREQASDKASSSTQDSIAAADTATTSGAGFDMVAAAEWPELPADVVLLSPSQCRILWRQFSSDSMYAVRQAQATQEANRAASNKWPPFWAIAAMVVLGFDEFVAVLYNPLWLVLALIIFLFGKTVYQELDVDTEMQRGMLPGAMALSAKFVPVVQRVSQKTLEAVKDFVADPKALSEKMQEKVAHVGASVREHVAPDSHSATTATSTGIAGAQSEVRQRRAGGEVELTEQSASA</sequence>
<evidence type="ECO:0000313" key="13">
    <source>
        <dbReference type="Proteomes" id="UP001314263"/>
    </source>
</evidence>
<keyword evidence="3 8" id="KW-0378">Hydrolase</keyword>
<evidence type="ECO:0000256" key="9">
    <source>
        <dbReference type="SAM" id="MobiDB-lite"/>
    </source>
</evidence>
<name>A0AAV1HW30_9CHLO</name>
<dbReference type="CDD" id="cd01851">
    <property type="entry name" value="GBP"/>
    <property type="match status" value="1"/>
</dbReference>
<feature type="region of interest" description="Disordered" evidence="9">
    <location>
        <begin position="802"/>
        <end position="842"/>
    </location>
</feature>
<dbReference type="SUPFAM" id="SSF52540">
    <property type="entry name" value="P-loop containing nucleoside triphosphate hydrolases"/>
    <property type="match status" value="1"/>
</dbReference>
<evidence type="ECO:0000256" key="1">
    <source>
        <dbReference type="ARBA" id="ARBA00022692"/>
    </source>
</evidence>
<dbReference type="Gene3D" id="3.40.50.300">
    <property type="entry name" value="P-loop containing nucleotide triphosphate hydrolases"/>
    <property type="match status" value="1"/>
</dbReference>
<evidence type="ECO:0000256" key="3">
    <source>
        <dbReference type="ARBA" id="ARBA00022801"/>
    </source>
</evidence>
<keyword evidence="6 8" id="KW-0342">GTP-binding</keyword>
<evidence type="ECO:0000256" key="6">
    <source>
        <dbReference type="ARBA" id="ARBA00023134"/>
    </source>
</evidence>
<dbReference type="InterPro" id="IPR008803">
    <property type="entry name" value="RHD3/Sey1"/>
</dbReference>
<dbReference type="EC" id="3.6.5.-" evidence="8"/>
<evidence type="ECO:0000259" key="11">
    <source>
        <dbReference type="PROSITE" id="PS51715"/>
    </source>
</evidence>
<dbReference type="PANTHER" id="PTHR45923">
    <property type="entry name" value="PROTEIN SEY1"/>
    <property type="match status" value="1"/>
</dbReference>
<comment type="subcellular location">
    <subcellularLocation>
        <location evidence="8">Endoplasmic reticulum membrane</location>
        <topology evidence="8">Multi-pass membrane protein</topology>
    </subcellularLocation>
</comment>
<proteinExistence type="inferred from homology"/>
<feature type="binding site" evidence="8">
    <location>
        <begin position="44"/>
        <end position="51"/>
    </location>
    <ligand>
        <name>GTP</name>
        <dbReference type="ChEBI" id="CHEBI:37565"/>
    </ligand>
</feature>
<dbReference type="GO" id="GO:0005525">
    <property type="term" value="F:GTP binding"/>
    <property type="evidence" value="ECO:0007669"/>
    <property type="project" value="UniProtKB-UniRule"/>
</dbReference>
<dbReference type="InterPro" id="IPR027417">
    <property type="entry name" value="P-loop_NTPase"/>
</dbReference>
<feature type="domain" description="GB1/RHD3-type G" evidence="11">
    <location>
        <begin position="34"/>
        <end position="254"/>
    </location>
</feature>
<dbReference type="GO" id="GO:0003924">
    <property type="term" value="F:GTPase activity"/>
    <property type="evidence" value="ECO:0007669"/>
    <property type="project" value="UniProtKB-UniRule"/>
</dbReference>
<dbReference type="Pfam" id="PF20428">
    <property type="entry name" value="Sey1_3HB"/>
    <property type="match status" value="1"/>
</dbReference>
<comment type="function">
    <text evidence="8">Probable GTP-binding protein that may be involved in cell development.</text>
</comment>
<feature type="compositionally biased region" description="Low complexity" evidence="9">
    <location>
        <begin position="806"/>
        <end position="822"/>
    </location>
</feature>
<dbReference type="GO" id="GO:0005789">
    <property type="term" value="C:endoplasmic reticulum membrane"/>
    <property type="evidence" value="ECO:0007669"/>
    <property type="project" value="UniProtKB-SubCell"/>
</dbReference>
<keyword evidence="13" id="KW-1185">Reference proteome</keyword>
<dbReference type="InterPro" id="IPR046758">
    <property type="entry name" value="Sey1/RHD3-like_3HB"/>
</dbReference>
<keyword evidence="5 8" id="KW-1133">Transmembrane helix</keyword>
<evidence type="ECO:0000256" key="8">
    <source>
        <dbReference type="HAMAP-Rule" id="MF_03109"/>
    </source>
</evidence>
<accession>A0AAV1HW30</accession>
<protein>
    <recommendedName>
        <fullName evidence="8">Protein ROOT HAIR DEFECTIVE 3 homolog</fullName>
        <ecNumber evidence="8">3.6.5.-</ecNumber>
    </recommendedName>
    <alternativeName>
        <fullName evidence="8">Protein SEY1 homolog</fullName>
    </alternativeName>
</protein>
<dbReference type="EMBL" id="CAUYUE010000002">
    <property type="protein sequence ID" value="CAK0743703.1"/>
    <property type="molecule type" value="Genomic_DNA"/>
</dbReference>
<feature type="topological domain" description="Lumenal" evidence="8">
    <location>
        <begin position="715"/>
        <end position="717"/>
    </location>
</feature>
<keyword evidence="7 8" id="KW-0472">Membrane</keyword>
<keyword evidence="4 8" id="KW-0256">Endoplasmic reticulum</keyword>
<dbReference type="InterPro" id="IPR030386">
    <property type="entry name" value="G_GB1_RHD3_dom"/>
</dbReference>
<feature type="topological domain" description="Cytoplasmic" evidence="8">
    <location>
        <begin position="739"/>
        <end position="842"/>
    </location>
</feature>
<dbReference type="HAMAP" id="MF_03109">
    <property type="entry name" value="Sey1"/>
    <property type="match status" value="1"/>
</dbReference>
<evidence type="ECO:0000256" key="5">
    <source>
        <dbReference type="ARBA" id="ARBA00022989"/>
    </source>
</evidence>
<evidence type="ECO:0000256" key="7">
    <source>
        <dbReference type="ARBA" id="ARBA00023136"/>
    </source>
</evidence>
<evidence type="ECO:0000256" key="4">
    <source>
        <dbReference type="ARBA" id="ARBA00022824"/>
    </source>
</evidence>
<feature type="topological domain" description="Cytoplasmic" evidence="8">
    <location>
        <begin position="1"/>
        <end position="693"/>
    </location>
</feature>
<reference evidence="12 13" key="1">
    <citation type="submission" date="2023-10" db="EMBL/GenBank/DDBJ databases">
        <authorList>
            <person name="Maclean D."/>
            <person name="Macfadyen A."/>
        </authorList>
    </citation>
    <scope>NUCLEOTIDE SEQUENCE [LARGE SCALE GENOMIC DNA]</scope>
</reference>
<evidence type="ECO:0000313" key="12">
    <source>
        <dbReference type="EMBL" id="CAK0743703.1"/>
    </source>
</evidence>
<dbReference type="PANTHER" id="PTHR45923:SF2">
    <property type="entry name" value="PROTEIN SEY1"/>
    <property type="match status" value="1"/>
</dbReference>
<evidence type="ECO:0000256" key="10">
    <source>
        <dbReference type="SAM" id="Phobius"/>
    </source>
</evidence>
<feature type="transmembrane region" description="Helical" evidence="10">
    <location>
        <begin position="696"/>
        <end position="729"/>
    </location>
</feature>
<gene>
    <name evidence="12" type="ORF">CVIRNUC_001490</name>
</gene>
<keyword evidence="1 8" id="KW-0812">Transmembrane</keyword>
<organism evidence="12 13">
    <name type="scientific">Coccomyxa viridis</name>
    <dbReference type="NCBI Taxonomy" id="1274662"/>
    <lineage>
        <taxon>Eukaryota</taxon>
        <taxon>Viridiplantae</taxon>
        <taxon>Chlorophyta</taxon>
        <taxon>core chlorophytes</taxon>
        <taxon>Trebouxiophyceae</taxon>
        <taxon>Trebouxiophyceae incertae sedis</taxon>
        <taxon>Coccomyxaceae</taxon>
        <taxon>Coccomyxa</taxon>
    </lineage>
</organism>